<keyword evidence="3" id="KW-0276">Fatty acid metabolism</keyword>
<dbReference type="InterPro" id="IPR025110">
    <property type="entry name" value="AMP-bd_C"/>
</dbReference>
<dbReference type="GO" id="GO:0006631">
    <property type="term" value="P:fatty acid metabolic process"/>
    <property type="evidence" value="ECO:0007669"/>
    <property type="project" value="UniProtKB-KW"/>
</dbReference>
<dbReference type="Pfam" id="PF13193">
    <property type="entry name" value="AMP-binding_C"/>
    <property type="match status" value="1"/>
</dbReference>
<dbReference type="SUPFAM" id="SSF56801">
    <property type="entry name" value="Acetyl-CoA synthetase-like"/>
    <property type="match status" value="1"/>
</dbReference>
<dbReference type="EMBL" id="SHBO01000028">
    <property type="protein sequence ID" value="RZO06296.1"/>
    <property type="molecule type" value="Genomic_DNA"/>
</dbReference>
<dbReference type="GO" id="GO:0016874">
    <property type="term" value="F:ligase activity"/>
    <property type="evidence" value="ECO:0007669"/>
    <property type="project" value="UniProtKB-KW"/>
</dbReference>
<evidence type="ECO:0000259" key="6">
    <source>
        <dbReference type="Pfam" id="PF13193"/>
    </source>
</evidence>
<keyword evidence="2" id="KW-0436">Ligase</keyword>
<evidence type="ECO:0000259" key="5">
    <source>
        <dbReference type="Pfam" id="PF00501"/>
    </source>
</evidence>
<dbReference type="InterPro" id="IPR042099">
    <property type="entry name" value="ANL_N_sf"/>
</dbReference>
<evidence type="ECO:0000256" key="1">
    <source>
        <dbReference type="ARBA" id="ARBA00006432"/>
    </source>
</evidence>
<dbReference type="InterPro" id="IPR000873">
    <property type="entry name" value="AMP-dep_synth/lig_dom"/>
</dbReference>
<dbReference type="CDD" id="cd12118">
    <property type="entry name" value="ttLC_FACS_AEE21_like"/>
    <property type="match status" value="1"/>
</dbReference>
<comment type="caution">
    <text evidence="7">The sequence shown here is derived from an EMBL/GenBank/DDBJ whole genome shotgun (WGS) entry which is preliminary data.</text>
</comment>
<protein>
    <submittedName>
        <fullName evidence="7">Acyl-CoA synthetase</fullName>
    </submittedName>
</protein>
<accession>A0A520LLJ5</accession>
<dbReference type="PANTHER" id="PTHR43859:SF4">
    <property type="entry name" value="BUTANOATE--COA LIGASE AAE1-RELATED"/>
    <property type="match status" value="1"/>
</dbReference>
<dbReference type="Gene3D" id="3.40.50.12780">
    <property type="entry name" value="N-terminal domain of ligase-like"/>
    <property type="match status" value="1"/>
</dbReference>
<dbReference type="Pfam" id="PF00501">
    <property type="entry name" value="AMP-binding"/>
    <property type="match status" value="1"/>
</dbReference>
<evidence type="ECO:0000256" key="4">
    <source>
        <dbReference type="ARBA" id="ARBA00023098"/>
    </source>
</evidence>
<dbReference type="InterPro" id="IPR020845">
    <property type="entry name" value="AMP-binding_CS"/>
</dbReference>
<comment type="similarity">
    <text evidence="1">Belongs to the ATP-dependent AMP-binding enzyme family.</text>
</comment>
<dbReference type="FunFam" id="3.30.300.30:FF:000008">
    <property type="entry name" value="2,3-dihydroxybenzoate-AMP ligase"/>
    <property type="match status" value="1"/>
</dbReference>
<organism evidence="7 8">
    <name type="scientific">SAR92 clade bacterium</name>
    <dbReference type="NCBI Taxonomy" id="2315479"/>
    <lineage>
        <taxon>Bacteria</taxon>
        <taxon>Pseudomonadati</taxon>
        <taxon>Pseudomonadota</taxon>
        <taxon>Gammaproteobacteria</taxon>
        <taxon>Cellvibrionales</taxon>
        <taxon>Porticoccaceae</taxon>
        <taxon>SAR92 clade</taxon>
    </lineage>
</organism>
<evidence type="ECO:0000313" key="7">
    <source>
        <dbReference type="EMBL" id="RZO06296.1"/>
    </source>
</evidence>
<dbReference type="Gene3D" id="3.30.300.30">
    <property type="match status" value="1"/>
</dbReference>
<name>A0A520LLJ5_9GAMM</name>
<dbReference type="AlphaFoldDB" id="A0A520LLJ5"/>
<dbReference type="InterPro" id="IPR045851">
    <property type="entry name" value="AMP-bd_C_sf"/>
</dbReference>
<dbReference type="PANTHER" id="PTHR43859">
    <property type="entry name" value="ACYL-ACTIVATING ENZYME"/>
    <property type="match status" value="1"/>
</dbReference>
<dbReference type="FunFam" id="3.40.50.12780:FF:000003">
    <property type="entry name" value="Long-chain-fatty-acid--CoA ligase FadD"/>
    <property type="match status" value="1"/>
</dbReference>
<proteinExistence type="inferred from homology"/>
<evidence type="ECO:0000256" key="3">
    <source>
        <dbReference type="ARBA" id="ARBA00022832"/>
    </source>
</evidence>
<gene>
    <name evidence="7" type="ORF">EVB02_02705</name>
</gene>
<reference evidence="7 8" key="1">
    <citation type="submission" date="2019-02" db="EMBL/GenBank/DDBJ databases">
        <title>Prokaryotic population dynamics and viral predation in marine succession experiment using metagenomics: the confinement effect.</title>
        <authorList>
            <person name="Haro-Moreno J.M."/>
            <person name="Rodriguez-Valera F."/>
            <person name="Lopez-Perez M."/>
        </authorList>
    </citation>
    <scope>NUCLEOTIDE SEQUENCE [LARGE SCALE GENOMIC DNA]</scope>
    <source>
        <strain evidence="7">MED-G169</strain>
    </source>
</reference>
<dbReference type="NCBIfam" id="NF006020">
    <property type="entry name" value="PRK08162.1"/>
    <property type="match status" value="1"/>
</dbReference>
<evidence type="ECO:0000313" key="8">
    <source>
        <dbReference type="Proteomes" id="UP000318148"/>
    </source>
</evidence>
<feature type="domain" description="AMP-dependent synthetase/ligase" evidence="5">
    <location>
        <begin position="26"/>
        <end position="405"/>
    </location>
</feature>
<sequence length="542" mass="60238">MTKKEYDKFDKANANFQALTPLSFIERSAKVFPNHPAVVYGEIKYSWRELFDRTIKLASALTKFGIKKGDTVSILSANTPEMIEAHFGVPMSGAVLNTINTRLDSETIAYVLNHSEATVFIIDSELSPQAESAIKLSKNKDLYVIDIVDFQNAREPKTIGHITYDKFIGSGDADFDWQLPNDEWDAISLNYTSGTSGKPKGVVYHHRGSYLMSMGTITDWNLPKHPKYLYIVPLFHCNGWGHAWTMAALAGTIFCTRVVLPEEIFNSIITNKITHFGGAPIVLNMLLNSPAAKDFKCQHPVEIMTAGAPPPASILQGIEKLGFNVTQVYGLTETYGHTVMSTWNVGWNGFQTEQKAKLKARQGVGMVHTAGLKVVDLESGEQVKEDGIHTGEILIRGNTIMKGYLKDLENTKTVFKNGWFHTGDIAVMHPDGYIEIKDRLKDIIISGGENISSVEIEDVLHKHESVSLAAVVAISDEKWGEVPCAFIELIEGKSLSEDEVELFCRQHLAGFKRPKKVVFCELPKTATGKIQKYELRTRARAG</sequence>
<feature type="domain" description="AMP-binding enzyme C-terminal" evidence="6">
    <location>
        <begin position="455"/>
        <end position="529"/>
    </location>
</feature>
<evidence type="ECO:0000256" key="2">
    <source>
        <dbReference type="ARBA" id="ARBA00022598"/>
    </source>
</evidence>
<dbReference type="Proteomes" id="UP000318148">
    <property type="component" value="Unassembled WGS sequence"/>
</dbReference>
<dbReference type="PROSITE" id="PS00455">
    <property type="entry name" value="AMP_BINDING"/>
    <property type="match status" value="1"/>
</dbReference>
<keyword evidence="4" id="KW-0443">Lipid metabolism</keyword>